<evidence type="ECO:0008006" key="4">
    <source>
        <dbReference type="Google" id="ProtNLM"/>
    </source>
</evidence>
<feature type="region of interest" description="Disordered" evidence="1">
    <location>
        <begin position="215"/>
        <end position="265"/>
    </location>
</feature>
<feature type="region of interest" description="Disordered" evidence="1">
    <location>
        <begin position="1"/>
        <end position="54"/>
    </location>
</feature>
<dbReference type="EMBL" id="CAVMBE010000001">
    <property type="protein sequence ID" value="CAK3746029.1"/>
    <property type="molecule type" value="Genomic_DNA"/>
</dbReference>
<evidence type="ECO:0000313" key="2">
    <source>
        <dbReference type="EMBL" id="CAK3746029.1"/>
    </source>
</evidence>
<gene>
    <name evidence="2" type="ORF">LECACI_7A000127</name>
</gene>
<evidence type="ECO:0000313" key="3">
    <source>
        <dbReference type="Proteomes" id="UP001296104"/>
    </source>
</evidence>
<sequence length="297" mass="33642">MASPLSVKRRKLNDGPATLERPFVSPLRTSKTDRTPLKEQTSNIHVRPRPYTPSTLAHTIKQASLASETAGQSSGTVAPNVSRIKATPLRKQPIPWSSKKRTDPEEIAAQKAITSLELQIRKVQNDLDTLKQAQHISNSSTDADLEALTDKWRLASQAVAEELFGSVKERVCRMGGVAAWREMEKRKYDRANGLGEFAREEDPVDDDADCEFDSEGEELPEEEQLYRKKMKHQARQEMMDAAEQPDEPQQDANAEKNKVWQEEGKEDDTFTMDMMLRSMNIDLAVIGYDKTLQRWVT</sequence>
<dbReference type="PANTHER" id="PTHR28527:SF1">
    <property type="entry name" value="SWI5-DEPENDENT RECOMBINATION DNA REPAIR PROTEIN 1"/>
    <property type="match status" value="1"/>
</dbReference>
<comment type="caution">
    <text evidence="2">The sequence shown here is derived from an EMBL/GenBank/DDBJ whole genome shotgun (WGS) entry which is preliminary data.</text>
</comment>
<accession>A0AAI8W1G3</accession>
<keyword evidence="3" id="KW-1185">Reference proteome</keyword>
<name>A0AAI8W1G3_9PEZI</name>
<reference evidence="2" key="1">
    <citation type="submission" date="2023-11" db="EMBL/GenBank/DDBJ databases">
        <authorList>
            <person name="Alioto T."/>
            <person name="Alioto T."/>
            <person name="Gomez Garrido J."/>
        </authorList>
    </citation>
    <scope>NUCLEOTIDE SEQUENCE</scope>
</reference>
<proteinExistence type="predicted"/>
<dbReference type="PANTHER" id="PTHR28527">
    <property type="entry name" value="MATING-TYPE SWITCHING PROTEIN SWI2-RELATED"/>
    <property type="match status" value="1"/>
</dbReference>
<dbReference type="GO" id="GO:0006310">
    <property type="term" value="P:DNA recombination"/>
    <property type="evidence" value="ECO:0007669"/>
    <property type="project" value="TreeGrafter"/>
</dbReference>
<evidence type="ECO:0000256" key="1">
    <source>
        <dbReference type="SAM" id="MobiDB-lite"/>
    </source>
</evidence>
<protein>
    <recommendedName>
        <fullName evidence="4">Swi5-dependent recombination DNA repair protein 1</fullName>
    </recommendedName>
</protein>
<dbReference type="Gene3D" id="6.10.140.1020">
    <property type="match status" value="1"/>
</dbReference>
<dbReference type="AlphaFoldDB" id="A0AAI8W1G3"/>
<dbReference type="Proteomes" id="UP001296104">
    <property type="component" value="Unassembled WGS sequence"/>
</dbReference>
<organism evidence="2 3">
    <name type="scientific">Lecanosticta acicola</name>
    <dbReference type="NCBI Taxonomy" id="111012"/>
    <lineage>
        <taxon>Eukaryota</taxon>
        <taxon>Fungi</taxon>
        <taxon>Dikarya</taxon>
        <taxon>Ascomycota</taxon>
        <taxon>Pezizomycotina</taxon>
        <taxon>Dothideomycetes</taxon>
        <taxon>Dothideomycetidae</taxon>
        <taxon>Mycosphaerellales</taxon>
        <taxon>Mycosphaerellaceae</taxon>
        <taxon>Lecanosticta</taxon>
    </lineage>
</organism>
<feature type="compositionally biased region" description="Basic and acidic residues" evidence="1">
    <location>
        <begin position="253"/>
        <end position="263"/>
    </location>
</feature>